<comment type="similarity">
    <text evidence="8 9">Belongs to the glutamine synthetase family.</text>
</comment>
<dbReference type="STRING" id="1333998.M2A_1683"/>
<evidence type="ECO:0000313" key="13">
    <source>
        <dbReference type="Proteomes" id="UP000028702"/>
    </source>
</evidence>
<dbReference type="AlphaFoldDB" id="A0A081BAW6"/>
<dbReference type="Gene3D" id="3.10.20.70">
    <property type="entry name" value="Glutamine synthetase, N-terminal domain"/>
    <property type="match status" value="1"/>
</dbReference>
<dbReference type="Pfam" id="PF00120">
    <property type="entry name" value="Gln-synt_C"/>
    <property type="match status" value="1"/>
</dbReference>
<evidence type="ECO:0000256" key="9">
    <source>
        <dbReference type="RuleBase" id="RU000384"/>
    </source>
</evidence>
<keyword evidence="3" id="KW-0436">Ligase</keyword>
<evidence type="ECO:0000256" key="2">
    <source>
        <dbReference type="ARBA" id="ARBA00003117"/>
    </source>
</evidence>
<dbReference type="SMART" id="SM01230">
    <property type="entry name" value="Gln-synt_C"/>
    <property type="match status" value="1"/>
</dbReference>
<dbReference type="PROSITE" id="PS51986">
    <property type="entry name" value="GS_BETA_GRASP"/>
    <property type="match status" value="1"/>
</dbReference>
<dbReference type="PROSITE" id="PS00181">
    <property type="entry name" value="GLNA_ATP"/>
    <property type="match status" value="1"/>
</dbReference>
<feature type="domain" description="GS catalytic" evidence="11">
    <location>
        <begin position="128"/>
        <end position="461"/>
    </location>
</feature>
<evidence type="ECO:0000256" key="5">
    <source>
        <dbReference type="ARBA" id="ARBA00022840"/>
    </source>
</evidence>
<proteinExistence type="inferred from homology"/>
<dbReference type="PANTHER" id="PTHR43785">
    <property type="entry name" value="GAMMA-GLUTAMYLPUTRESCINE SYNTHETASE"/>
    <property type="match status" value="1"/>
</dbReference>
<evidence type="ECO:0000256" key="4">
    <source>
        <dbReference type="ARBA" id="ARBA00022741"/>
    </source>
</evidence>
<dbReference type="eggNOG" id="COG0174">
    <property type="taxonomic scope" value="Bacteria"/>
</dbReference>
<dbReference type="InterPro" id="IPR014746">
    <property type="entry name" value="Gln_synth/guanido_kin_cat_dom"/>
</dbReference>
<dbReference type="GO" id="GO:0004356">
    <property type="term" value="F:glutamine synthetase activity"/>
    <property type="evidence" value="ECO:0007669"/>
    <property type="project" value="InterPro"/>
</dbReference>
<evidence type="ECO:0000256" key="1">
    <source>
        <dbReference type="ARBA" id="ARBA00001946"/>
    </source>
</evidence>
<evidence type="ECO:0000256" key="7">
    <source>
        <dbReference type="ARBA" id="ARBA00023231"/>
    </source>
</evidence>
<dbReference type="GO" id="GO:0006598">
    <property type="term" value="P:polyamine catabolic process"/>
    <property type="evidence" value="ECO:0007669"/>
    <property type="project" value="TreeGrafter"/>
</dbReference>
<dbReference type="PANTHER" id="PTHR43785:SF12">
    <property type="entry name" value="TYPE-1 GLUTAMINE SYNTHETASE 2"/>
    <property type="match status" value="1"/>
</dbReference>
<dbReference type="SUPFAM" id="SSF54368">
    <property type="entry name" value="Glutamine synthetase, N-terminal domain"/>
    <property type="match status" value="1"/>
</dbReference>
<comment type="cofactor">
    <cofactor evidence="1">
        <name>Mg(2+)</name>
        <dbReference type="ChEBI" id="CHEBI:18420"/>
    </cofactor>
</comment>
<organism evidence="12 13">
    <name type="scientific">Tepidicaulis marinus</name>
    <dbReference type="NCBI Taxonomy" id="1333998"/>
    <lineage>
        <taxon>Bacteria</taxon>
        <taxon>Pseudomonadati</taxon>
        <taxon>Pseudomonadota</taxon>
        <taxon>Alphaproteobacteria</taxon>
        <taxon>Hyphomicrobiales</taxon>
        <taxon>Parvibaculaceae</taxon>
        <taxon>Tepidicaulis</taxon>
    </lineage>
</organism>
<evidence type="ECO:0000256" key="6">
    <source>
        <dbReference type="ARBA" id="ARBA00022842"/>
    </source>
</evidence>
<feature type="domain" description="GS beta-grasp" evidence="10">
    <location>
        <begin position="26"/>
        <end position="121"/>
    </location>
</feature>
<sequence>MSGRTKPAENGIATLADWKAFLAEKGPVDYLDAVFVDICGTIRGKRFPVSEAEKVFTSGIQMPRSIYFLDVTGVNEDIHGMGFSDGDPDSLSWPVKGTLQLVPWADQPHAQVFMTMFEEDGAPCELEPRNVLKRVLARFEEKGWQPVVAAEFEFYLLDPQPGEEGEPQAPINPETGEREYGNELYGITELDGFSALLKDIDEFAIEQNVPATAATAEFAPGQYEINLRHEADVLAAADHAVMLRHLIAAAARKHGFRASFMAKPFADQTGNGCHMHVSLLDRDGRNIFDNGGPEGSQELLHAIGGLQTLLDQSMAIFAPNLNAYRRFAPNLFVPVNAAWGYNNRSVAFRVPASEPEARRIEHRVAGADINPYLALAAILAGIFHGIENKLEPGEPAEGNACELMDDDIPFYVPSALKRMRNSAVLRDYFSDAYVDVYTEVKLREYEKFHSHISTLEYEWYL</sequence>
<gene>
    <name evidence="12" type="ORF">M2A_1683</name>
</gene>
<dbReference type="InterPro" id="IPR008146">
    <property type="entry name" value="Gln_synth_cat_dom"/>
</dbReference>
<evidence type="ECO:0000259" key="11">
    <source>
        <dbReference type="PROSITE" id="PS51987"/>
    </source>
</evidence>
<keyword evidence="7" id="KW-0535">Nitrogen fixation</keyword>
<keyword evidence="6" id="KW-0460">Magnesium</keyword>
<evidence type="ECO:0000313" key="12">
    <source>
        <dbReference type="EMBL" id="GAK45184.1"/>
    </source>
</evidence>
<dbReference type="InterPro" id="IPR027303">
    <property type="entry name" value="Gln_synth_gly_rich_site"/>
</dbReference>
<keyword evidence="5" id="KW-0067">ATP-binding</keyword>
<dbReference type="EMBL" id="BBIO01000007">
    <property type="protein sequence ID" value="GAK45184.1"/>
    <property type="molecule type" value="Genomic_DNA"/>
</dbReference>
<comment type="function">
    <text evidence="2">Catalyzes the ATP-dependent biosynthesis of glutamine from glutamate and ammonia.</text>
</comment>
<comment type="caution">
    <text evidence="12">The sequence shown here is derived from an EMBL/GenBank/DDBJ whole genome shotgun (WGS) entry which is preliminary data.</text>
</comment>
<protein>
    <submittedName>
        <fullName evidence="12">Glutamine synthetase catalytic region</fullName>
    </submittedName>
</protein>
<dbReference type="Proteomes" id="UP000028702">
    <property type="component" value="Unassembled WGS sequence"/>
</dbReference>
<keyword evidence="13" id="KW-1185">Reference proteome</keyword>
<dbReference type="InterPro" id="IPR036651">
    <property type="entry name" value="Gln_synt_N_sf"/>
</dbReference>
<dbReference type="SUPFAM" id="SSF55931">
    <property type="entry name" value="Glutamine synthetase/guanido kinase"/>
    <property type="match status" value="1"/>
</dbReference>
<accession>A0A081BAW6</accession>
<dbReference type="Gene3D" id="3.30.590.10">
    <property type="entry name" value="Glutamine synthetase/guanido kinase, catalytic domain"/>
    <property type="match status" value="1"/>
</dbReference>
<dbReference type="RefSeq" id="WP_045445712.1">
    <property type="nucleotide sequence ID" value="NZ_BBIO01000007.1"/>
</dbReference>
<keyword evidence="4" id="KW-0547">Nucleotide-binding</keyword>
<evidence type="ECO:0000259" key="10">
    <source>
        <dbReference type="PROSITE" id="PS51986"/>
    </source>
</evidence>
<dbReference type="GO" id="GO:0006542">
    <property type="term" value="P:glutamine biosynthetic process"/>
    <property type="evidence" value="ECO:0007669"/>
    <property type="project" value="InterPro"/>
</dbReference>
<dbReference type="GO" id="GO:0005524">
    <property type="term" value="F:ATP binding"/>
    <property type="evidence" value="ECO:0007669"/>
    <property type="project" value="UniProtKB-KW"/>
</dbReference>
<dbReference type="InterPro" id="IPR008147">
    <property type="entry name" value="Gln_synt_N"/>
</dbReference>
<reference evidence="12 13" key="1">
    <citation type="submission" date="2014-07" db="EMBL/GenBank/DDBJ databases">
        <title>Tepidicaulis marinum gen. nov., sp. nov., a novel marine bacterium denitrifying nitrate to nitrous oxide strictly under microaerobic conditions.</title>
        <authorList>
            <person name="Takeuchi M."/>
            <person name="Yamagishi T."/>
            <person name="Kamagata Y."/>
            <person name="Oshima K."/>
            <person name="Hattori M."/>
            <person name="Katayama T."/>
            <person name="Hanada S."/>
            <person name="Tamaki H."/>
            <person name="Marumo K."/>
            <person name="Maeda H."/>
            <person name="Nedachi M."/>
            <person name="Iwasaki W."/>
            <person name="Suwa Y."/>
            <person name="Sakata S."/>
        </authorList>
    </citation>
    <scope>NUCLEOTIDE SEQUENCE [LARGE SCALE GENOMIC DNA]</scope>
    <source>
        <strain evidence="12 13">MA2</strain>
    </source>
</reference>
<evidence type="ECO:0000256" key="8">
    <source>
        <dbReference type="PROSITE-ProRule" id="PRU01330"/>
    </source>
</evidence>
<dbReference type="PROSITE" id="PS51987">
    <property type="entry name" value="GS_CATALYTIC"/>
    <property type="match status" value="1"/>
</dbReference>
<name>A0A081BAW6_9HYPH</name>
<evidence type="ECO:0000256" key="3">
    <source>
        <dbReference type="ARBA" id="ARBA00022598"/>
    </source>
</evidence>